<evidence type="ECO:0000256" key="1">
    <source>
        <dbReference type="SAM" id="MobiDB-lite"/>
    </source>
</evidence>
<feature type="region of interest" description="Disordered" evidence="1">
    <location>
        <begin position="309"/>
        <end position="328"/>
    </location>
</feature>
<gene>
    <name evidence="3" type="ORF">QCA50_003511</name>
</gene>
<feature type="signal peptide" evidence="2">
    <location>
        <begin position="1"/>
        <end position="21"/>
    </location>
</feature>
<feature type="compositionally biased region" description="Polar residues" evidence="1">
    <location>
        <begin position="666"/>
        <end position="684"/>
    </location>
</feature>
<feature type="compositionally biased region" description="Polar residues" evidence="1">
    <location>
        <begin position="858"/>
        <end position="873"/>
    </location>
</feature>
<organism evidence="3 4">
    <name type="scientific">Cerrena zonata</name>
    <dbReference type="NCBI Taxonomy" id="2478898"/>
    <lineage>
        <taxon>Eukaryota</taxon>
        <taxon>Fungi</taxon>
        <taxon>Dikarya</taxon>
        <taxon>Basidiomycota</taxon>
        <taxon>Agaricomycotina</taxon>
        <taxon>Agaricomycetes</taxon>
        <taxon>Polyporales</taxon>
        <taxon>Cerrenaceae</taxon>
        <taxon>Cerrena</taxon>
    </lineage>
</organism>
<feature type="region of interest" description="Disordered" evidence="1">
    <location>
        <begin position="533"/>
        <end position="562"/>
    </location>
</feature>
<dbReference type="EMBL" id="JASBNA010000003">
    <property type="protein sequence ID" value="KAK7693937.1"/>
    <property type="molecule type" value="Genomic_DNA"/>
</dbReference>
<proteinExistence type="predicted"/>
<keyword evidence="4" id="KW-1185">Reference proteome</keyword>
<accession>A0AAW0GMR5</accession>
<feature type="compositionally biased region" description="Basic and acidic residues" evidence="1">
    <location>
        <begin position="545"/>
        <end position="559"/>
    </location>
</feature>
<evidence type="ECO:0000313" key="3">
    <source>
        <dbReference type="EMBL" id="KAK7693937.1"/>
    </source>
</evidence>
<comment type="caution">
    <text evidence="3">The sequence shown here is derived from an EMBL/GenBank/DDBJ whole genome shotgun (WGS) entry which is preliminary data.</text>
</comment>
<feature type="chain" id="PRO_5043877950" evidence="2">
    <location>
        <begin position="22"/>
        <end position="883"/>
    </location>
</feature>
<sequence>MLPTQLLLAVALFLLGALTDTLQFAPALYTVEQTVSCVLLNIPFVPFAIDNVQSFLGQEQRATHQLRLTCNLLINSQTTNDLLRSLASISSEFKDAKFYDSQSAIDVSKGSSIDLTPSLSWGAMSPATPAQVPVTPIPAPIPAPTIPVIQQQELISNQTGVIREVEFYHISFFITQRDCVVAAITATVVTLLHALAYLISAWIMQDNDTEEYDEDFVPEAAIMLVPWVDCLLDKYGYDSSVVEDEALTIIDNVEPSILVDSEHPSTYEEPVEQDNGVLDIEHPLDTGDSGLHDLNQDITATVPYALDQASPANNATTTDEDNGASLSQPIHDSECAPETADLPVMQTQEATTQVVDVPSENNTQPTEESIHVEFKETNHIETDIVQPKVEQDVISAAQSETAVPDLITEQLQTSGLPDIEAVPDQPVEIHVVKDLSMYDDSTKKTLDIDVHQTESPVMATPKPTDHIDILKPEVSEFSEFSGGLNDSIHAPKAIKQAKALQGLVSNGTSVSSVRMNASAAPFIPNFTKTFVSESPKQESVPSRKHSQDLELSPPRKLESYSEPTFVSKGGLGDSMWAPKSGLTASHGIRTSKTVETSGLADSIWAPKIAETPGLADSIWAPKTVKADTRQRRNTIGDTARRPTVHEDVSTETAPTSDSESDEMEWQQASNAHYGNSKENINVPSGNADASMGQDSGSDTTAVEYNGDCETVSLVEVHDTIQSDQTSIIKDIAEGVSPTQMERKQELDKEEEEEHEREQEQGPEIESPIASPTTSPRVLAMDRELEALQGRNRNYGGSGWSGSNNRGGRGRGQARGQARGQDQNRSQRQGGGSSRGRGRRGGNYSNNGQRGGYYSSNNEQPSQEKAQSEWNNFRTYPRQVRGGA</sequence>
<keyword evidence="2" id="KW-0732">Signal</keyword>
<dbReference type="AlphaFoldDB" id="A0AAW0GMR5"/>
<feature type="compositionally biased region" description="Gly residues" evidence="1">
    <location>
        <begin position="795"/>
        <end position="812"/>
    </location>
</feature>
<feature type="region of interest" description="Disordered" evidence="1">
    <location>
        <begin position="621"/>
        <end position="703"/>
    </location>
</feature>
<dbReference type="Proteomes" id="UP001385951">
    <property type="component" value="Unassembled WGS sequence"/>
</dbReference>
<feature type="compositionally biased region" description="Basic and acidic residues" evidence="1">
    <location>
        <begin position="638"/>
        <end position="648"/>
    </location>
</feature>
<feature type="region of interest" description="Disordered" evidence="1">
    <location>
        <begin position="723"/>
        <end position="883"/>
    </location>
</feature>
<evidence type="ECO:0000313" key="4">
    <source>
        <dbReference type="Proteomes" id="UP001385951"/>
    </source>
</evidence>
<feature type="compositionally biased region" description="Polar residues" evidence="1">
    <location>
        <begin position="692"/>
        <end position="702"/>
    </location>
</feature>
<name>A0AAW0GMR5_9APHY</name>
<feature type="compositionally biased region" description="Low complexity" evidence="1">
    <location>
        <begin position="841"/>
        <end position="857"/>
    </location>
</feature>
<evidence type="ECO:0000256" key="2">
    <source>
        <dbReference type="SAM" id="SignalP"/>
    </source>
</evidence>
<reference evidence="3 4" key="1">
    <citation type="submission" date="2022-09" db="EMBL/GenBank/DDBJ databases">
        <authorList>
            <person name="Palmer J.M."/>
        </authorList>
    </citation>
    <scope>NUCLEOTIDE SEQUENCE [LARGE SCALE GENOMIC DNA]</scope>
    <source>
        <strain evidence="3 4">DSM 7382</strain>
    </source>
</reference>
<protein>
    <submittedName>
        <fullName evidence="3">Uncharacterized protein</fullName>
    </submittedName>
</protein>
<feature type="compositionally biased region" description="Low complexity" evidence="1">
    <location>
        <begin position="813"/>
        <end position="827"/>
    </location>
</feature>